<dbReference type="InterPro" id="IPR006059">
    <property type="entry name" value="SBP"/>
</dbReference>
<dbReference type="PROSITE" id="PS51257">
    <property type="entry name" value="PROKAR_LIPOPROTEIN"/>
    <property type="match status" value="1"/>
</dbReference>
<evidence type="ECO:0000256" key="1">
    <source>
        <dbReference type="SAM" id="SignalP"/>
    </source>
</evidence>
<gene>
    <name evidence="2" type="ORF">ACFSDA_13960</name>
</gene>
<dbReference type="InterPro" id="IPR050490">
    <property type="entry name" value="Bact_solute-bd_prot1"/>
</dbReference>
<dbReference type="RefSeq" id="WP_343905487.1">
    <property type="nucleotide sequence ID" value="NZ_BAAAIS010000003.1"/>
</dbReference>
<reference evidence="3" key="1">
    <citation type="journal article" date="2019" name="Int. J. Syst. Evol. Microbiol.">
        <title>The Global Catalogue of Microorganisms (GCM) 10K type strain sequencing project: providing services to taxonomists for standard genome sequencing and annotation.</title>
        <authorList>
            <consortium name="The Broad Institute Genomics Platform"/>
            <consortium name="The Broad Institute Genome Sequencing Center for Infectious Disease"/>
            <person name="Wu L."/>
            <person name="Ma J."/>
        </authorList>
    </citation>
    <scope>NUCLEOTIDE SEQUENCE [LARGE SCALE GENOMIC DNA]</scope>
    <source>
        <strain evidence="3">JCM 11650</strain>
    </source>
</reference>
<name>A0ABW4PZM6_9MICO</name>
<dbReference type="Pfam" id="PF01547">
    <property type="entry name" value="SBP_bac_1"/>
    <property type="match status" value="1"/>
</dbReference>
<dbReference type="EMBL" id="JBHUFL010000003">
    <property type="protein sequence ID" value="MFD1836171.1"/>
    <property type="molecule type" value="Genomic_DNA"/>
</dbReference>
<evidence type="ECO:0000313" key="3">
    <source>
        <dbReference type="Proteomes" id="UP001597280"/>
    </source>
</evidence>
<dbReference type="PANTHER" id="PTHR43649">
    <property type="entry name" value="ARABINOSE-BINDING PROTEIN-RELATED"/>
    <property type="match status" value="1"/>
</dbReference>
<feature type="chain" id="PRO_5046282552" evidence="1">
    <location>
        <begin position="31"/>
        <end position="428"/>
    </location>
</feature>
<proteinExistence type="predicted"/>
<comment type="caution">
    <text evidence="2">The sequence shown here is derived from an EMBL/GenBank/DDBJ whole genome shotgun (WGS) entry which is preliminary data.</text>
</comment>
<evidence type="ECO:0000313" key="2">
    <source>
        <dbReference type="EMBL" id="MFD1836171.1"/>
    </source>
</evidence>
<dbReference type="PROSITE" id="PS51318">
    <property type="entry name" value="TAT"/>
    <property type="match status" value="1"/>
</dbReference>
<dbReference type="InterPro" id="IPR006311">
    <property type="entry name" value="TAT_signal"/>
</dbReference>
<protein>
    <submittedName>
        <fullName evidence="2">ABC transporter substrate-binding protein</fullName>
    </submittedName>
</protein>
<dbReference type="Gene3D" id="3.40.190.10">
    <property type="entry name" value="Periplasmic binding protein-like II"/>
    <property type="match status" value="1"/>
</dbReference>
<sequence>MTPPTRRRLLQAAGLAGLGAAGLSACGSNASISDDPHELVLWYWNRSASPELLEEAATSIPGSDSHVRADVIGTTFDTKLRTSLAGGAYIPDITYINSNNALYFRNEDQFLDMAELGADEVKDDYYPWKWDLGTTPEGRFCFFPLDIGPTGFFYRQDVFEEAGLPTSPDEVSAAVTTWEDWIALGTELLGATKARLVNTGRHVYDQFLNASPERYLDEDDAPLYLEDGSAVREAWTTAVAAIEAGITAGIPDARGPDQNAAWSNGSTAGHINAAWWAQILQESAPDTAGLWRLAEQPVRPGNSGGSFAAIPRTCKDPEAAMAFIRWINTPENQARAYEDVQLFPSCPASFDSLSYSGDFFGDQDPLAFFSKAAESVPSSFISTWESLVSGSFALELDNVESSGKDPDAAWDDAVAAAKKVLTKRGVLS</sequence>
<keyword evidence="3" id="KW-1185">Reference proteome</keyword>
<feature type="signal peptide" evidence="1">
    <location>
        <begin position="1"/>
        <end position="30"/>
    </location>
</feature>
<dbReference type="SUPFAM" id="SSF53850">
    <property type="entry name" value="Periplasmic binding protein-like II"/>
    <property type="match status" value="1"/>
</dbReference>
<dbReference type="PANTHER" id="PTHR43649:SF32">
    <property type="entry name" value="SUGAR BINDING SECRETED PROTEIN"/>
    <property type="match status" value="1"/>
</dbReference>
<organism evidence="2 3">
    <name type="scientific">Brachybacterium rhamnosum</name>
    <dbReference type="NCBI Taxonomy" id="173361"/>
    <lineage>
        <taxon>Bacteria</taxon>
        <taxon>Bacillati</taxon>
        <taxon>Actinomycetota</taxon>
        <taxon>Actinomycetes</taxon>
        <taxon>Micrococcales</taxon>
        <taxon>Dermabacteraceae</taxon>
        <taxon>Brachybacterium</taxon>
    </lineage>
</organism>
<dbReference type="Proteomes" id="UP001597280">
    <property type="component" value="Unassembled WGS sequence"/>
</dbReference>
<keyword evidence="1" id="KW-0732">Signal</keyword>
<accession>A0ABW4PZM6</accession>